<dbReference type="Gene3D" id="3.20.20.140">
    <property type="entry name" value="Metal-dependent hydrolases"/>
    <property type="match status" value="1"/>
</dbReference>
<dbReference type="CDD" id="cd01314">
    <property type="entry name" value="D-HYD"/>
    <property type="match status" value="1"/>
</dbReference>
<comment type="cofactor">
    <cofactor evidence="1">
        <name>Zn(2+)</name>
        <dbReference type="ChEBI" id="CHEBI:29105"/>
    </cofactor>
</comment>
<keyword evidence="4" id="KW-0378">Hydrolase</keyword>
<dbReference type="FunFam" id="3.20.20.140:FF:000174">
    <property type="entry name" value="Dihydropyrimidinase-related protein 2"/>
    <property type="match status" value="1"/>
</dbReference>
<dbReference type="InterPro" id="IPR011059">
    <property type="entry name" value="Metal-dep_hydrolase_composite"/>
</dbReference>
<keyword evidence="3" id="KW-0479">Metal-binding</keyword>
<comment type="catalytic activity">
    <reaction evidence="5">
        <text>5,6-dihydrouracil + H2O = 3-(carbamoylamino)propanoate + H(+)</text>
        <dbReference type="Rhea" id="RHEA:16121"/>
        <dbReference type="ChEBI" id="CHEBI:11892"/>
        <dbReference type="ChEBI" id="CHEBI:15377"/>
        <dbReference type="ChEBI" id="CHEBI:15378"/>
        <dbReference type="ChEBI" id="CHEBI:15901"/>
        <dbReference type="EC" id="3.5.2.2"/>
    </reaction>
</comment>
<evidence type="ECO:0000256" key="6">
    <source>
        <dbReference type="ARBA" id="ARBA00039113"/>
    </source>
</evidence>
<dbReference type="AlphaFoldDB" id="A0A1V6NGA4"/>
<dbReference type="GO" id="GO:0005737">
    <property type="term" value="C:cytoplasm"/>
    <property type="evidence" value="ECO:0007669"/>
    <property type="project" value="InterPro"/>
</dbReference>
<reference evidence="10" key="1">
    <citation type="journal article" date="2017" name="Nat. Microbiol.">
        <title>Global analysis of biosynthetic gene clusters reveals vast potential of secondary metabolite production in Penicillium species.</title>
        <authorList>
            <person name="Nielsen J.C."/>
            <person name="Grijseels S."/>
            <person name="Prigent S."/>
            <person name="Ji B."/>
            <person name="Dainat J."/>
            <person name="Nielsen K.F."/>
            <person name="Frisvad J.C."/>
            <person name="Workman M."/>
            <person name="Nielsen J."/>
        </authorList>
    </citation>
    <scope>NUCLEOTIDE SEQUENCE [LARGE SCALE GENOMIC DNA]</scope>
    <source>
        <strain evidence="10">IBT 4502</strain>
    </source>
</reference>
<evidence type="ECO:0000256" key="3">
    <source>
        <dbReference type="ARBA" id="ARBA00022723"/>
    </source>
</evidence>
<dbReference type="STRING" id="60169.A0A1V6NGA4"/>
<dbReference type="SUPFAM" id="SSF51556">
    <property type="entry name" value="Metallo-dependent hydrolases"/>
    <property type="match status" value="1"/>
</dbReference>
<dbReference type="Pfam" id="PF01979">
    <property type="entry name" value="Amidohydro_1"/>
    <property type="match status" value="1"/>
</dbReference>
<comment type="similarity">
    <text evidence="2">Belongs to the metallo-dependent hydrolases superfamily. Hydantoinase/dihydropyrimidinase family.</text>
</comment>
<dbReference type="CDD" id="cd12148">
    <property type="entry name" value="fungal_TF_MHR"/>
    <property type="match status" value="1"/>
</dbReference>
<proteinExistence type="inferred from homology"/>
<dbReference type="InterPro" id="IPR006680">
    <property type="entry name" value="Amidohydro-rel"/>
</dbReference>
<accession>A0A1V6NGA4</accession>
<dbReference type="PANTHER" id="PTHR11647:SF1">
    <property type="entry name" value="COLLAPSIN RESPONSE MEDIATOR PROTEIN"/>
    <property type="match status" value="1"/>
</dbReference>
<comment type="PTM">
    <text evidence="7">Carbamylation allows a single lysine to coordinate two divalent metal cations.</text>
</comment>
<evidence type="ECO:0000256" key="4">
    <source>
        <dbReference type="ARBA" id="ARBA00022801"/>
    </source>
</evidence>
<organism evidence="9 10">
    <name type="scientific">Penicillium polonicum</name>
    <dbReference type="NCBI Taxonomy" id="60169"/>
    <lineage>
        <taxon>Eukaryota</taxon>
        <taxon>Fungi</taxon>
        <taxon>Dikarya</taxon>
        <taxon>Ascomycota</taxon>
        <taxon>Pezizomycotina</taxon>
        <taxon>Eurotiomycetes</taxon>
        <taxon>Eurotiomycetidae</taxon>
        <taxon>Eurotiales</taxon>
        <taxon>Aspergillaceae</taxon>
        <taxon>Penicillium</taxon>
    </lineage>
</organism>
<dbReference type="OrthoDB" id="4454541at2759"/>
<dbReference type="InterPro" id="IPR050378">
    <property type="entry name" value="Metallo-dep_Hydrolases_sf"/>
</dbReference>
<dbReference type="InterPro" id="IPR032466">
    <property type="entry name" value="Metal_Hydrolase"/>
</dbReference>
<evidence type="ECO:0000313" key="9">
    <source>
        <dbReference type="EMBL" id="OQD63577.1"/>
    </source>
</evidence>
<dbReference type="InterPro" id="IPR011778">
    <property type="entry name" value="Hydantoinase/dihydroPyrase"/>
</dbReference>
<evidence type="ECO:0000256" key="7">
    <source>
        <dbReference type="PIRSR" id="PIRSR611778-50"/>
    </source>
</evidence>
<evidence type="ECO:0000259" key="8">
    <source>
        <dbReference type="Pfam" id="PF01979"/>
    </source>
</evidence>
<dbReference type="GO" id="GO:0004157">
    <property type="term" value="F:dihydropyrimidinase activity"/>
    <property type="evidence" value="ECO:0007669"/>
    <property type="project" value="UniProtKB-EC"/>
</dbReference>
<dbReference type="PANTHER" id="PTHR11647">
    <property type="entry name" value="HYDRANTOINASE/DIHYDROPYRIMIDINASE FAMILY MEMBER"/>
    <property type="match status" value="1"/>
</dbReference>
<dbReference type="Proteomes" id="UP000191408">
    <property type="component" value="Unassembled WGS sequence"/>
</dbReference>
<dbReference type="SUPFAM" id="SSF51338">
    <property type="entry name" value="Composite domain of metallo-dependent hydrolases"/>
    <property type="match status" value="1"/>
</dbReference>
<evidence type="ECO:0000256" key="5">
    <source>
        <dbReference type="ARBA" id="ARBA00036696"/>
    </source>
</evidence>
<name>A0A1V6NGA4_PENPO</name>
<feature type="modified residue" description="N6-carboxylysine" evidence="7">
    <location>
        <position position="168"/>
    </location>
</feature>
<evidence type="ECO:0000313" key="10">
    <source>
        <dbReference type="Proteomes" id="UP000191408"/>
    </source>
</evidence>
<dbReference type="GO" id="GO:0046872">
    <property type="term" value="F:metal ion binding"/>
    <property type="evidence" value="ECO:0007669"/>
    <property type="project" value="UniProtKB-KW"/>
</dbReference>
<evidence type="ECO:0000256" key="2">
    <source>
        <dbReference type="ARBA" id="ARBA00008829"/>
    </source>
</evidence>
<keyword evidence="10" id="KW-1185">Reference proteome</keyword>
<dbReference type="EC" id="3.5.2.2" evidence="6"/>
<comment type="caution">
    <text evidence="9">The sequence shown here is derived from an EMBL/GenBank/DDBJ whole genome shotgun (WGS) entry which is preliminary data.</text>
</comment>
<gene>
    <name evidence="9" type="ORF">PENPOL_c009G10588</name>
</gene>
<evidence type="ECO:0000256" key="1">
    <source>
        <dbReference type="ARBA" id="ARBA00001947"/>
    </source>
</evidence>
<feature type="domain" description="Amidohydrolase-related" evidence="8">
    <location>
        <begin position="56"/>
        <end position="489"/>
    </location>
</feature>
<sequence length="1126" mass="125472">MAPKFDLVVINATVVTASDISKCCIGVKDGKVQSLANSFTDDELADTEIIDAEGAYVMPGGVDAHVHLCQDLKTGPHGLGGECCDNFETGSRSAVAGGTTTIITFATQTRAEEDRSLLKVAERYNARAEETGSYVDYGFHIIIVRNDADILENELPVLIKDWGISSCKLFLTYATQRLTDSQMLDVMFAARKNSITTMIHAENGDMIEWLTGKLETKGMVAPYYHALSRPPLVEGEATNRAIALAQLIQNPILFVHVGSVLGAANVRRAQTMGLPVYAETCPQYFHLTWDDLKRFHSPTCFENSKMICSPPPPPTAADHEELFVGLSNGTFTIYSSDHCPFRYDHPHGKPSGVLEHEASMEGEKPCSGEELQDLLERKGGAFRFIPNGIPGVETRLPLLYTGALASGRITPQRFVELTSTNPAKLYGLYPKKGALMPGSDADFVIWHPEKTFSSFNLTNSMLHHNVDYTPYEGTRFKNWPRYTILRGKVMWANGKITGKVRDGELNQHETRIFELENLKGPFNVNTTERPRVIQPERQEALSRGQSDIYDSPESSIDGIHLGPPIATLRSLRVLAEERVHASTLRAQGYKSIYDPTYQGLLPVEEVERAVKIFFQHCHASAPVLDEGIRDTWQEYLQSSPTLILAICSVGTRFWDMGDQSDGSIVGHPRFHDLTKLLDKAVSKLLLRPTPSDVTLDSICVLLLYAQWMPCSKEDDEDENVERQSTNHEPKATSRYNEISAWVVLGLAERYSVLLGLEQSATSLFKPSNKVPSIEDVKRLRVWYNLLTCNFNLMLTSGLPASIDPGPSVQVAWRFVSHELMQSPADLRVRGLVELVGIVHLAMSSSGDKSGRQLQPSCLERLNSDLDDWERSWFSRLQTTESHYNHLPFTSARWYRLSLNCASLAPLLSSPRVHRQSTGSSESNFRQALSVSLTAAAQIILAQSTFKADIVFSLDSQKLSSFPDGAYNADRSSVRRLYYTVDSTWISHTFAIIFLCICYIRGIIDECLQICSQDSSQEKGKLLTRLPSSSWSVLARLLRLAIDIFDSVCPATTFHFSHDFQAIVHYAVALVLVSEKDEQHIEEKEIDDMAFQSLLDLMNDSGVDWAGNLFGESLDFPELGMDGMLHN</sequence>
<dbReference type="EMBL" id="MDYM01000009">
    <property type="protein sequence ID" value="OQD63577.1"/>
    <property type="molecule type" value="Genomic_DNA"/>
</dbReference>
<protein>
    <recommendedName>
        <fullName evidence="6">dihydropyrimidinase</fullName>
        <ecNumber evidence="6">3.5.2.2</ecNumber>
    </recommendedName>
</protein>